<evidence type="ECO:0000313" key="5">
    <source>
        <dbReference type="EMBL" id="HJB79370.1"/>
    </source>
</evidence>
<dbReference type="InterPro" id="IPR010982">
    <property type="entry name" value="Lambda_DNA-bd_dom_sf"/>
</dbReference>
<dbReference type="EMBL" id="DWXO01000001">
    <property type="protein sequence ID" value="HJB79370.1"/>
    <property type="molecule type" value="Genomic_DNA"/>
</dbReference>
<dbReference type="Pfam" id="PF01381">
    <property type="entry name" value="HTH_3"/>
    <property type="match status" value="1"/>
</dbReference>
<organism evidence="5 6">
    <name type="scientific">Candidatus Flavonifractor intestinigallinarum</name>
    <dbReference type="NCBI Taxonomy" id="2838586"/>
    <lineage>
        <taxon>Bacteria</taxon>
        <taxon>Bacillati</taxon>
        <taxon>Bacillota</taxon>
        <taxon>Clostridia</taxon>
        <taxon>Eubacteriales</taxon>
        <taxon>Oscillospiraceae</taxon>
        <taxon>Flavonifractor</taxon>
    </lineage>
</organism>
<dbReference type="CDD" id="cd00093">
    <property type="entry name" value="HTH_XRE"/>
    <property type="match status" value="1"/>
</dbReference>
<comment type="caution">
    <text evidence="5">The sequence shown here is derived from an EMBL/GenBank/DDBJ whole genome shotgun (WGS) entry which is preliminary data.</text>
</comment>
<sequence>MELTERLAQARKARGLSQADAAERLNVSRQAISRWETGVGTPSLDSLIQMSQLYGVSLNELVYGPEAAQPREEAAEPEAQPECPAVREPHRRRTALLAAVLAFAAAGILALGIWLGFGMVGTKEKIKISWDNLVVKENVNAGEEFDLVPWE</sequence>
<dbReference type="GO" id="GO:0003677">
    <property type="term" value="F:DNA binding"/>
    <property type="evidence" value="ECO:0007669"/>
    <property type="project" value="UniProtKB-KW"/>
</dbReference>
<feature type="region of interest" description="Disordered" evidence="2">
    <location>
        <begin position="68"/>
        <end position="87"/>
    </location>
</feature>
<dbReference type="AlphaFoldDB" id="A0A9D2SAQ9"/>
<feature type="transmembrane region" description="Helical" evidence="3">
    <location>
        <begin position="95"/>
        <end position="117"/>
    </location>
</feature>
<feature type="domain" description="HTH cro/C1-type" evidence="4">
    <location>
        <begin position="7"/>
        <end position="61"/>
    </location>
</feature>
<dbReference type="InterPro" id="IPR001387">
    <property type="entry name" value="Cro/C1-type_HTH"/>
</dbReference>
<keyword evidence="3" id="KW-1133">Transmembrane helix</keyword>
<dbReference type="SUPFAM" id="SSF47413">
    <property type="entry name" value="lambda repressor-like DNA-binding domains"/>
    <property type="match status" value="1"/>
</dbReference>
<evidence type="ECO:0000313" key="6">
    <source>
        <dbReference type="Proteomes" id="UP000823921"/>
    </source>
</evidence>
<evidence type="ECO:0000256" key="2">
    <source>
        <dbReference type="SAM" id="MobiDB-lite"/>
    </source>
</evidence>
<accession>A0A9D2SAQ9</accession>
<dbReference type="PANTHER" id="PTHR46558">
    <property type="entry name" value="TRACRIPTIONAL REGULATORY PROTEIN-RELATED-RELATED"/>
    <property type="match status" value="1"/>
</dbReference>
<keyword evidence="3" id="KW-0472">Membrane</keyword>
<reference evidence="5" key="1">
    <citation type="journal article" date="2021" name="PeerJ">
        <title>Extensive microbial diversity within the chicken gut microbiome revealed by metagenomics and culture.</title>
        <authorList>
            <person name="Gilroy R."/>
            <person name="Ravi A."/>
            <person name="Getino M."/>
            <person name="Pursley I."/>
            <person name="Horton D.L."/>
            <person name="Alikhan N.F."/>
            <person name="Baker D."/>
            <person name="Gharbi K."/>
            <person name="Hall N."/>
            <person name="Watson M."/>
            <person name="Adriaenssens E.M."/>
            <person name="Foster-Nyarko E."/>
            <person name="Jarju S."/>
            <person name="Secka A."/>
            <person name="Antonio M."/>
            <person name="Oren A."/>
            <person name="Chaudhuri R.R."/>
            <person name="La Ragione R."/>
            <person name="Hildebrand F."/>
            <person name="Pallen M.J."/>
        </authorList>
    </citation>
    <scope>NUCLEOTIDE SEQUENCE</scope>
    <source>
        <strain evidence="5">CHK192-8294</strain>
    </source>
</reference>
<evidence type="ECO:0000256" key="3">
    <source>
        <dbReference type="SAM" id="Phobius"/>
    </source>
</evidence>
<protein>
    <submittedName>
        <fullName evidence="5">Helix-turn-helix domain-containing protein</fullName>
    </submittedName>
</protein>
<proteinExistence type="predicted"/>
<keyword evidence="3" id="KW-0812">Transmembrane</keyword>
<gene>
    <name evidence="5" type="ORF">H9712_00090</name>
</gene>
<dbReference type="Proteomes" id="UP000823921">
    <property type="component" value="Unassembled WGS sequence"/>
</dbReference>
<keyword evidence="1" id="KW-0238">DNA-binding</keyword>
<dbReference type="PANTHER" id="PTHR46558:SF4">
    <property type="entry name" value="DNA-BIDING PHAGE PROTEIN"/>
    <property type="match status" value="1"/>
</dbReference>
<name>A0A9D2SAQ9_9FIRM</name>
<dbReference type="SMART" id="SM00530">
    <property type="entry name" value="HTH_XRE"/>
    <property type="match status" value="1"/>
</dbReference>
<dbReference type="PROSITE" id="PS50943">
    <property type="entry name" value="HTH_CROC1"/>
    <property type="match status" value="1"/>
</dbReference>
<reference evidence="5" key="2">
    <citation type="submission" date="2021-04" db="EMBL/GenBank/DDBJ databases">
        <authorList>
            <person name="Gilroy R."/>
        </authorList>
    </citation>
    <scope>NUCLEOTIDE SEQUENCE</scope>
    <source>
        <strain evidence="5">CHK192-8294</strain>
    </source>
</reference>
<dbReference type="Gene3D" id="1.10.260.40">
    <property type="entry name" value="lambda repressor-like DNA-binding domains"/>
    <property type="match status" value="1"/>
</dbReference>
<evidence type="ECO:0000259" key="4">
    <source>
        <dbReference type="PROSITE" id="PS50943"/>
    </source>
</evidence>
<evidence type="ECO:0000256" key="1">
    <source>
        <dbReference type="ARBA" id="ARBA00023125"/>
    </source>
</evidence>